<evidence type="ECO:0000313" key="3">
    <source>
        <dbReference type="EMBL" id="RUS27255.1"/>
    </source>
</evidence>
<dbReference type="Gene3D" id="1.10.357.40">
    <property type="entry name" value="YbiA-like"/>
    <property type="match status" value="1"/>
</dbReference>
<organism evidence="3 4">
    <name type="scientific">Jimgerdemannia flammicorona</name>
    <dbReference type="NCBI Taxonomy" id="994334"/>
    <lineage>
        <taxon>Eukaryota</taxon>
        <taxon>Fungi</taxon>
        <taxon>Fungi incertae sedis</taxon>
        <taxon>Mucoromycota</taxon>
        <taxon>Mucoromycotina</taxon>
        <taxon>Endogonomycetes</taxon>
        <taxon>Endogonales</taxon>
        <taxon>Endogonaceae</taxon>
        <taxon>Jimgerdemannia</taxon>
    </lineage>
</organism>
<gene>
    <name evidence="3" type="ORF">BC938DRAFT_483510</name>
</gene>
<reference evidence="3 4" key="1">
    <citation type="journal article" date="2018" name="New Phytol.">
        <title>Phylogenomics of Endogonaceae and evolution of mycorrhizas within Mucoromycota.</title>
        <authorList>
            <person name="Chang Y."/>
            <person name="Desiro A."/>
            <person name="Na H."/>
            <person name="Sandor L."/>
            <person name="Lipzen A."/>
            <person name="Clum A."/>
            <person name="Barry K."/>
            <person name="Grigoriev I.V."/>
            <person name="Martin F.M."/>
            <person name="Stajich J.E."/>
            <person name="Smith M.E."/>
            <person name="Bonito G."/>
            <person name="Spatafora J.W."/>
        </authorList>
    </citation>
    <scope>NUCLEOTIDE SEQUENCE [LARGE SCALE GENOMIC DNA]</scope>
    <source>
        <strain evidence="3 4">AD002</strain>
    </source>
</reference>
<evidence type="ECO:0000313" key="4">
    <source>
        <dbReference type="Proteomes" id="UP000274822"/>
    </source>
</evidence>
<name>A0A433QBV3_9FUNG</name>
<protein>
    <recommendedName>
        <fullName evidence="2">NADAR domain-containing protein</fullName>
    </recommendedName>
</protein>
<feature type="domain" description="NADAR" evidence="2">
    <location>
        <begin position="73"/>
        <end position="194"/>
    </location>
</feature>
<evidence type="ECO:0000259" key="2">
    <source>
        <dbReference type="Pfam" id="PF08719"/>
    </source>
</evidence>
<dbReference type="EMBL" id="RBNJ01008780">
    <property type="protein sequence ID" value="RUS27255.1"/>
    <property type="molecule type" value="Genomic_DNA"/>
</dbReference>
<accession>A0A433QBV3</accession>
<evidence type="ECO:0000256" key="1">
    <source>
        <dbReference type="SAM" id="MobiDB-lite"/>
    </source>
</evidence>
<dbReference type="InterPro" id="IPR012816">
    <property type="entry name" value="NADAR"/>
</dbReference>
<dbReference type="AlphaFoldDB" id="A0A433QBV3"/>
<dbReference type="Pfam" id="PF08719">
    <property type="entry name" value="NADAR"/>
    <property type="match status" value="1"/>
</dbReference>
<keyword evidence="4" id="KW-1185">Reference proteome</keyword>
<dbReference type="CDD" id="cd15457">
    <property type="entry name" value="NADAR"/>
    <property type="match status" value="1"/>
</dbReference>
<comment type="caution">
    <text evidence="3">The sequence shown here is derived from an EMBL/GenBank/DDBJ whole genome shotgun (WGS) entry which is preliminary data.</text>
</comment>
<dbReference type="InterPro" id="IPR037238">
    <property type="entry name" value="YbiA-like_sf"/>
</dbReference>
<feature type="region of interest" description="Disordered" evidence="1">
    <location>
        <begin position="1"/>
        <end position="20"/>
    </location>
</feature>
<dbReference type="Proteomes" id="UP000274822">
    <property type="component" value="Unassembled WGS sequence"/>
</dbReference>
<dbReference type="SUPFAM" id="SSF143990">
    <property type="entry name" value="YbiA-like"/>
    <property type="match status" value="1"/>
</dbReference>
<proteinExistence type="predicted"/>
<sequence>MSERYIDNRGNYGQHVMDRRSDNEVYTSREMPTSGQNPSTMQFQKDMYNIRRGSCKRCGCRHRRQNGQKVIKFYERNAPYYEFTNFQEGYPIKTPDGHMWPTSEHLFQAQKFAQPRLQKLIREASSPREAFNVAQANKSQQRPDWLDVNIKAMYDTVREKFKQHQHLRDLLLSTGNAELIEHTVNDAFWGDGGDDTYVTMFYGIMAHWTMERGYSSEIKIGLQSLFRTYFNASKVWGLSLSRRSSECNEDKCKLSQCHEPIKLKPTMRPTTISYLDVPSLTYH</sequence>
<dbReference type="NCBIfam" id="TIGR02464">
    <property type="entry name" value="ribofla_fusion"/>
    <property type="match status" value="1"/>
</dbReference>